<dbReference type="Pfam" id="PF03725">
    <property type="entry name" value="RNase_PH_C"/>
    <property type="match status" value="1"/>
</dbReference>
<dbReference type="GO" id="GO:0000965">
    <property type="term" value="P:mitochondrial RNA 3'-end processing"/>
    <property type="evidence" value="ECO:0007669"/>
    <property type="project" value="TreeGrafter"/>
</dbReference>
<dbReference type="Proteomes" id="UP001177140">
    <property type="component" value="Unassembled WGS sequence"/>
</dbReference>
<dbReference type="PANTHER" id="PTHR11252:SF16">
    <property type="entry name" value="POLYRIBONUCLEOTIDE NUCLEOTIDYLTRANSFERASE 2, MITOCHONDRIAL"/>
    <property type="match status" value="1"/>
</dbReference>
<feature type="domain" description="Exoribonuclease phosphorolytic" evidence="2">
    <location>
        <begin position="397"/>
        <end position="530"/>
    </location>
</feature>
<dbReference type="InterPro" id="IPR036456">
    <property type="entry name" value="PNPase_PH_RNA-bd_sf"/>
</dbReference>
<dbReference type="GO" id="GO:0004654">
    <property type="term" value="F:polyribonucleotide nucleotidyltransferase activity"/>
    <property type="evidence" value="ECO:0007669"/>
    <property type="project" value="InterPro"/>
</dbReference>
<name>A0AA41RW64_PAPNU</name>
<reference evidence="5" key="1">
    <citation type="submission" date="2022-03" db="EMBL/GenBank/DDBJ databases">
        <title>A functionally conserved STORR gene fusion in Papaver species that diverged 16.8 million years ago.</title>
        <authorList>
            <person name="Catania T."/>
        </authorList>
    </citation>
    <scope>NUCLEOTIDE SEQUENCE</scope>
    <source>
        <strain evidence="5">S-191538</strain>
    </source>
</reference>
<evidence type="ECO:0000313" key="6">
    <source>
        <dbReference type="Proteomes" id="UP001177140"/>
    </source>
</evidence>
<dbReference type="PANTHER" id="PTHR11252">
    <property type="entry name" value="POLYRIBONUCLEOTIDE NUCLEOTIDYLTRANSFERASE"/>
    <property type="match status" value="1"/>
</dbReference>
<comment type="caution">
    <text evidence="5">The sequence shown here is derived from an EMBL/GenBank/DDBJ whole genome shotgun (WGS) entry which is preliminary data.</text>
</comment>
<dbReference type="InterPro" id="IPR001247">
    <property type="entry name" value="ExoRNase_PH_dom1"/>
</dbReference>
<evidence type="ECO:0000256" key="1">
    <source>
        <dbReference type="ARBA" id="ARBA00022884"/>
    </source>
</evidence>
<dbReference type="Pfam" id="PF03726">
    <property type="entry name" value="PNPase"/>
    <property type="match status" value="1"/>
</dbReference>
<evidence type="ECO:0000259" key="4">
    <source>
        <dbReference type="Pfam" id="PF03726"/>
    </source>
</evidence>
<keyword evidence="1" id="KW-0694">RNA-binding</keyword>
<evidence type="ECO:0000313" key="5">
    <source>
        <dbReference type="EMBL" id="MCL7027637.1"/>
    </source>
</evidence>
<gene>
    <name evidence="5" type="ORF">MKW94_014439</name>
</gene>
<dbReference type="Pfam" id="PF01138">
    <property type="entry name" value="RNase_PH"/>
    <property type="match status" value="2"/>
</dbReference>
<dbReference type="GO" id="GO:0005829">
    <property type="term" value="C:cytosol"/>
    <property type="evidence" value="ECO:0007669"/>
    <property type="project" value="TreeGrafter"/>
</dbReference>
<dbReference type="InterPro" id="IPR015847">
    <property type="entry name" value="ExoRNase_PH_dom2"/>
</dbReference>
<dbReference type="InterPro" id="IPR012162">
    <property type="entry name" value="PNPase"/>
</dbReference>
<keyword evidence="6" id="KW-1185">Reference proteome</keyword>
<dbReference type="InterPro" id="IPR020568">
    <property type="entry name" value="Ribosomal_Su5_D2-typ_SF"/>
</dbReference>
<dbReference type="SUPFAM" id="SSF54211">
    <property type="entry name" value="Ribosomal protein S5 domain 2-like"/>
    <property type="match status" value="2"/>
</dbReference>
<accession>A0AA41RW64</accession>
<evidence type="ECO:0000259" key="2">
    <source>
        <dbReference type="Pfam" id="PF01138"/>
    </source>
</evidence>
<dbReference type="SUPFAM" id="SSF46915">
    <property type="entry name" value="Polynucleotide phosphorylase/guanosine pentaphosphate synthase (PNPase/GPSI), domain 3"/>
    <property type="match status" value="1"/>
</dbReference>
<dbReference type="InterPro" id="IPR036612">
    <property type="entry name" value="KH_dom_type_1_sf"/>
</dbReference>
<dbReference type="GO" id="GO:0000175">
    <property type="term" value="F:3'-5'-RNA exonuclease activity"/>
    <property type="evidence" value="ECO:0007669"/>
    <property type="project" value="TreeGrafter"/>
</dbReference>
<dbReference type="InterPro" id="IPR015848">
    <property type="entry name" value="PNPase_PH_RNA-bd_bac/org-type"/>
</dbReference>
<dbReference type="GO" id="GO:0000958">
    <property type="term" value="P:mitochondrial mRNA catabolic process"/>
    <property type="evidence" value="ECO:0007669"/>
    <property type="project" value="TreeGrafter"/>
</dbReference>
<dbReference type="GO" id="GO:0005739">
    <property type="term" value="C:mitochondrion"/>
    <property type="evidence" value="ECO:0007669"/>
    <property type="project" value="TreeGrafter"/>
</dbReference>
<proteinExistence type="predicted"/>
<dbReference type="Gene3D" id="3.30.230.70">
    <property type="entry name" value="GHMP Kinase, N-terminal domain"/>
    <property type="match status" value="2"/>
</dbReference>
<dbReference type="AlphaFoldDB" id="A0AA41RW64"/>
<organism evidence="5 6">
    <name type="scientific">Papaver nudicaule</name>
    <name type="common">Iceland poppy</name>
    <dbReference type="NCBI Taxonomy" id="74823"/>
    <lineage>
        <taxon>Eukaryota</taxon>
        <taxon>Viridiplantae</taxon>
        <taxon>Streptophyta</taxon>
        <taxon>Embryophyta</taxon>
        <taxon>Tracheophyta</taxon>
        <taxon>Spermatophyta</taxon>
        <taxon>Magnoliopsida</taxon>
        <taxon>Ranunculales</taxon>
        <taxon>Papaveraceae</taxon>
        <taxon>Papaveroideae</taxon>
        <taxon>Papaver</taxon>
    </lineage>
</organism>
<protein>
    <submittedName>
        <fullName evidence="5">Uncharacterized protein</fullName>
    </submittedName>
</protein>
<dbReference type="InterPro" id="IPR036345">
    <property type="entry name" value="ExoRNase_PH_dom2_sf"/>
</dbReference>
<feature type="domain" description="Polyribonucleotide nucleotidyltransferase RNA-binding" evidence="4">
    <location>
        <begin position="314"/>
        <end position="393"/>
    </location>
</feature>
<feature type="domain" description="Exoribonuclease phosphorolytic" evidence="2">
    <location>
        <begin position="163"/>
        <end position="216"/>
    </location>
</feature>
<dbReference type="SUPFAM" id="SSF55666">
    <property type="entry name" value="Ribonuclease PH domain 2-like"/>
    <property type="match status" value="2"/>
</dbReference>
<sequence>MICSLGRRSNNFFSLKRRRRIRSDFFFFGGGGLSSVRRICSASTYCYPPPDTRTEIEEEKFKEEFEIGSHFVKLETGPKVSPLPHGAVVLTSQDTIPRKFSQDDTILLRKFRRGEHVCKVSSIVDAQNAVVDSLLLNVDYHRKQQLDRKVMFGSWFMRNQGCVSRTIERPIRPLFPDNLNNDVQVLARVVCDDEQQDTDIMAANATSAALMLSDIPWGGPIGMVRVGRVDGEFIINPTINELERSVLNLVYACTRDKTLVVDAQAYEISERDLEAALRLAHKEAVKYLDPQLRLVKKAGRRKRDYKLSMLAEKTVKKIESLAESPINAILDDPKFRMFECEDACDVITQDLKRALEEDLNEESLKVLPKMVDTLTKKVLHKRIIKKGLRIDGRCFDELRPLFCESGNLPISHGSSLFGWGATQVLCTVTQSRPGDEVARYVGSTVLSEVPIYEYKTPPFSVDGDGEKGDLDGCGVRNGKLVEEAMVVLLPSEKSFPYTVRINQKVLNSDGSTCMATLCGGSIALMDAGVPLQKHVAGVSVGLVSEIDPASGKFKDYRILTDLSGLEEHLGNMDFKVMGTREGLTAVHLDIKLAGVPLDIICESLGPALKGRLQILDHMEQVINAPRFSILDDWNWDWPIIDTYKPSASLIQRLLEPDGDLKREIKQETGAIISLEPAGTVCVVGKNETSLREAYKKVAAIED</sequence>
<dbReference type="SUPFAM" id="SSF54791">
    <property type="entry name" value="Eukaryotic type KH-domain (KH-domain type I)"/>
    <property type="match status" value="1"/>
</dbReference>
<dbReference type="GO" id="GO:0003723">
    <property type="term" value="F:RNA binding"/>
    <property type="evidence" value="ECO:0007669"/>
    <property type="project" value="UniProtKB-KW"/>
</dbReference>
<feature type="domain" description="Exoribonuclease phosphorolytic" evidence="3">
    <location>
        <begin position="219"/>
        <end position="282"/>
    </location>
</feature>
<evidence type="ECO:0000259" key="3">
    <source>
        <dbReference type="Pfam" id="PF03725"/>
    </source>
</evidence>
<dbReference type="InterPro" id="IPR027408">
    <property type="entry name" value="PNPase/RNase_PH_dom_sf"/>
</dbReference>
<dbReference type="GO" id="GO:0009570">
    <property type="term" value="C:chloroplast stroma"/>
    <property type="evidence" value="ECO:0007669"/>
    <property type="project" value="TreeGrafter"/>
</dbReference>
<dbReference type="EMBL" id="JAJJMA010070474">
    <property type="protein sequence ID" value="MCL7027637.1"/>
    <property type="molecule type" value="Genomic_DNA"/>
</dbReference>